<accession>A0A2M4DA79</accession>
<sequence>MFVTLTFCALLVFSLHTRFTIATVYSPSGVLTSGSKDQCWGFGYSSPIDETTAHSVALRGLKTMAHRLLRWITTFVDTSVPPNVSL</sequence>
<reference evidence="2" key="1">
    <citation type="submission" date="2018-01" db="EMBL/GenBank/DDBJ databases">
        <title>An insight into the sialome of Amazonian anophelines.</title>
        <authorList>
            <person name="Ribeiro J.M."/>
            <person name="Scarpassa V."/>
            <person name="Calvo E."/>
        </authorList>
    </citation>
    <scope>NUCLEOTIDE SEQUENCE</scope>
</reference>
<dbReference type="AlphaFoldDB" id="A0A2M4DA79"/>
<evidence type="ECO:0000256" key="1">
    <source>
        <dbReference type="SAM" id="SignalP"/>
    </source>
</evidence>
<feature type="signal peptide" evidence="1">
    <location>
        <begin position="1"/>
        <end position="22"/>
    </location>
</feature>
<protein>
    <submittedName>
        <fullName evidence="2">Putative secreted protein</fullName>
    </submittedName>
</protein>
<feature type="chain" id="PRO_5014928277" evidence="1">
    <location>
        <begin position="23"/>
        <end position="86"/>
    </location>
</feature>
<organism evidence="2">
    <name type="scientific">Anopheles darlingi</name>
    <name type="common">Mosquito</name>
    <dbReference type="NCBI Taxonomy" id="43151"/>
    <lineage>
        <taxon>Eukaryota</taxon>
        <taxon>Metazoa</taxon>
        <taxon>Ecdysozoa</taxon>
        <taxon>Arthropoda</taxon>
        <taxon>Hexapoda</taxon>
        <taxon>Insecta</taxon>
        <taxon>Pterygota</taxon>
        <taxon>Neoptera</taxon>
        <taxon>Endopterygota</taxon>
        <taxon>Diptera</taxon>
        <taxon>Nematocera</taxon>
        <taxon>Culicoidea</taxon>
        <taxon>Culicidae</taxon>
        <taxon>Anophelinae</taxon>
        <taxon>Anopheles</taxon>
    </lineage>
</organism>
<name>A0A2M4DA79_ANODA</name>
<proteinExistence type="predicted"/>
<dbReference type="EMBL" id="GGFL01010271">
    <property type="protein sequence ID" value="MBW74449.1"/>
    <property type="molecule type" value="Transcribed_RNA"/>
</dbReference>
<keyword evidence="1" id="KW-0732">Signal</keyword>
<evidence type="ECO:0000313" key="2">
    <source>
        <dbReference type="EMBL" id="MBW74449.1"/>
    </source>
</evidence>